<sequence>MPLTGLQISFVCAADGRPSCWPRHSRPLLADSGQALIWFLSCPTAPHLLHKEGLPIHRQHTSHRPMASQPHCDHPPTQQPTPQQPPGPPPIGFLEAATIKKAAHTAMSVDESKRATLTAQISQLYWPEVNKMLERFQQHIEEELVRLGLRGVLSFTVSDLDSAFKVVYLLEQSWEEVAEVLQWASQCDCCTLPLSLTADDINTHWSETVYMALPRVLAQLMVVGRHVRFRDGSCLRFLRRANGEVRGPIEPGFRLVFNPPLAAGHLYQQHRLEHDPPVRSRNIYYNGRTWVSHAIPSTDASVSSVSSVSSFVKNMILDHYRHVRYHRTNRTSIVLNRRVAGGRLNGLLTQSPHTSVAGCTTTFSNSGARVRYLVLTDSSHDFVAWIRLEVLPTINDVRVSVVTTEARVCASGAFKDRFRQTTQLGSEALGRGLEVVFDGQVVQDELPSEWSVDDSDDDEDGGGESEAEGDDDDDGYFDGGDDDDDDDMHSNDGQEASGGSDEYSELLGREGGGQIAGPAAGVAMASHSQHSGGDLVDVDSGDGPAAPADGLGGGGGSSSDLLQTIRSTRSVASQFASDLEEAENIIATHTDNTPDGASLAGRLTALLGDLTGVRSAVNNQLAGITDHHTTQVSVVVSPSHAATGAGAAGGGGAGAGGGSTRCHCAEKRKAAALSASSGDDGGEGDTAADGRREQRPRGEQTAKGAGGSSMMGEQ</sequence>
<dbReference type="VEuPathDB" id="CryptoDB:Vbra_11282"/>
<dbReference type="InParanoid" id="A0A0G4EE17"/>
<feature type="compositionally biased region" description="Gly residues" evidence="1">
    <location>
        <begin position="704"/>
        <end position="714"/>
    </location>
</feature>
<dbReference type="PhylomeDB" id="A0A0G4EE17"/>
<feature type="compositionally biased region" description="Acidic residues" evidence="1">
    <location>
        <begin position="451"/>
        <end position="487"/>
    </location>
</feature>
<feature type="compositionally biased region" description="Basic and acidic residues" evidence="1">
    <location>
        <begin position="688"/>
        <end position="700"/>
    </location>
</feature>
<evidence type="ECO:0000256" key="1">
    <source>
        <dbReference type="SAM" id="MobiDB-lite"/>
    </source>
</evidence>
<evidence type="ECO:0000313" key="3">
    <source>
        <dbReference type="Proteomes" id="UP000041254"/>
    </source>
</evidence>
<reference evidence="2 3" key="1">
    <citation type="submission" date="2014-11" db="EMBL/GenBank/DDBJ databases">
        <authorList>
            <person name="Zhu J."/>
            <person name="Qi W."/>
            <person name="Song R."/>
        </authorList>
    </citation>
    <scope>NUCLEOTIDE SEQUENCE [LARGE SCALE GENOMIC DNA]</scope>
</reference>
<protein>
    <submittedName>
        <fullName evidence="2">Uncharacterized protein</fullName>
    </submittedName>
</protein>
<proteinExistence type="predicted"/>
<gene>
    <name evidence="2" type="ORF">Vbra_11282</name>
</gene>
<feature type="region of interest" description="Disordered" evidence="1">
    <location>
        <begin position="668"/>
        <end position="714"/>
    </location>
</feature>
<dbReference type="EMBL" id="CDMY01000179">
    <property type="protein sequence ID" value="CEL93574.1"/>
    <property type="molecule type" value="Genomic_DNA"/>
</dbReference>
<name>A0A0G4EE17_VITBC</name>
<keyword evidence="3" id="KW-1185">Reference proteome</keyword>
<evidence type="ECO:0000313" key="2">
    <source>
        <dbReference type="EMBL" id="CEL93574.1"/>
    </source>
</evidence>
<feature type="region of interest" description="Disordered" evidence="1">
    <location>
        <begin position="445"/>
        <end position="559"/>
    </location>
</feature>
<feature type="compositionally biased region" description="Pro residues" evidence="1">
    <location>
        <begin position="77"/>
        <end position="91"/>
    </location>
</feature>
<organism evidence="2 3">
    <name type="scientific">Vitrella brassicaformis (strain CCMP3155)</name>
    <dbReference type="NCBI Taxonomy" id="1169540"/>
    <lineage>
        <taxon>Eukaryota</taxon>
        <taxon>Sar</taxon>
        <taxon>Alveolata</taxon>
        <taxon>Colpodellida</taxon>
        <taxon>Vitrellaceae</taxon>
        <taxon>Vitrella</taxon>
    </lineage>
</organism>
<dbReference type="Proteomes" id="UP000041254">
    <property type="component" value="Unassembled WGS sequence"/>
</dbReference>
<accession>A0A0G4EE17</accession>
<dbReference type="AlphaFoldDB" id="A0A0G4EE17"/>
<feature type="region of interest" description="Disordered" evidence="1">
    <location>
        <begin position="59"/>
        <end position="92"/>
    </location>
</feature>